<reference evidence="1 2" key="1">
    <citation type="submission" date="2017-12" db="EMBL/GenBank/DDBJ databases">
        <title>Gene loss provides genomic basis for host adaptation in cereal stripe rust fungi.</title>
        <authorList>
            <person name="Xia C."/>
        </authorList>
    </citation>
    <scope>NUCLEOTIDE SEQUENCE [LARGE SCALE GENOMIC DNA]</scope>
    <source>
        <strain evidence="1 2">93TX-2</strain>
    </source>
</reference>
<dbReference type="VEuPathDB" id="FungiDB:PSTT_14508"/>
<gene>
    <name evidence="1" type="ORF">PSHT_13730</name>
</gene>
<dbReference type="EMBL" id="PKSM01000283">
    <property type="protein sequence ID" value="POV99007.1"/>
    <property type="molecule type" value="Genomic_DNA"/>
</dbReference>
<proteinExistence type="predicted"/>
<keyword evidence="2" id="KW-1185">Reference proteome</keyword>
<dbReference type="Proteomes" id="UP000238274">
    <property type="component" value="Unassembled WGS sequence"/>
</dbReference>
<organism evidence="1 2">
    <name type="scientific">Puccinia striiformis</name>
    <dbReference type="NCBI Taxonomy" id="27350"/>
    <lineage>
        <taxon>Eukaryota</taxon>
        <taxon>Fungi</taxon>
        <taxon>Dikarya</taxon>
        <taxon>Basidiomycota</taxon>
        <taxon>Pucciniomycotina</taxon>
        <taxon>Pucciniomycetes</taxon>
        <taxon>Pucciniales</taxon>
        <taxon>Pucciniaceae</taxon>
        <taxon>Puccinia</taxon>
    </lineage>
</organism>
<reference evidence="2" key="3">
    <citation type="journal article" date="2018" name="Mol. Plant Microbe Interact.">
        <title>Genome sequence resources for the wheat stripe rust pathogen (Puccinia striiformis f. sp. tritici) and the barley stripe rust pathogen (Puccinia striiformis f. sp. hordei).</title>
        <authorList>
            <person name="Xia C."/>
            <person name="Wang M."/>
            <person name="Yin C."/>
            <person name="Cornejo O.E."/>
            <person name="Hulbert S.H."/>
            <person name="Chen X."/>
        </authorList>
    </citation>
    <scope>NUCLEOTIDE SEQUENCE [LARGE SCALE GENOMIC DNA]</scope>
    <source>
        <strain evidence="2">93TX-2</strain>
    </source>
</reference>
<protein>
    <submittedName>
        <fullName evidence="1">Uncharacterized protein</fullName>
    </submittedName>
</protein>
<evidence type="ECO:0000313" key="1">
    <source>
        <dbReference type="EMBL" id="POV99007.1"/>
    </source>
</evidence>
<reference evidence="2" key="2">
    <citation type="journal article" date="2018" name="BMC Genomics">
        <title>Genomic insights into host adaptation between the wheat stripe rust pathogen (Puccinia striiformis f. sp. tritici) and the barley stripe rust pathogen (Puccinia striiformis f. sp. hordei).</title>
        <authorList>
            <person name="Xia C."/>
            <person name="Wang M."/>
            <person name="Yin C."/>
            <person name="Cornejo O.E."/>
            <person name="Hulbert S.H."/>
            <person name="Chen X."/>
        </authorList>
    </citation>
    <scope>NUCLEOTIDE SEQUENCE [LARGE SCALE GENOMIC DNA]</scope>
    <source>
        <strain evidence="2">93TX-2</strain>
    </source>
</reference>
<evidence type="ECO:0000313" key="2">
    <source>
        <dbReference type="Proteomes" id="UP000238274"/>
    </source>
</evidence>
<dbReference type="VEuPathDB" id="FungiDB:PSHT_13730"/>
<sequence>MGLSILLLLQPATIVHRPQPKLQPQSLLPSINDNHHPPALLLYWLVSFNSPSLLFPCCYDIRASIDWKTS</sequence>
<dbReference type="AlphaFoldDB" id="A0A2S4UP70"/>
<accession>A0A2S4UP70</accession>
<name>A0A2S4UP70_9BASI</name>
<comment type="caution">
    <text evidence="1">The sequence shown here is derived from an EMBL/GenBank/DDBJ whole genome shotgun (WGS) entry which is preliminary data.</text>
</comment>